<sequence length="694" mass="73684">MNKTLNFQVWLRDKTQKGFVGITNRLRGLQREARITKKAWSDIGVGAASVWAVGQTMQALTGPAREMNAARGELNSLLDEKGSSTLNQVQIEGMKFASAYGKSAAEFVRASYDIQSAISGLTGNELAKFTRASAILATATKADTVTITSYMGTMYGAFKTTADKMGKAQWVEQIAGQTAVAVKMFKTTGSAMNEAFSGLGTRASNQNISSAEQFAILGMAQAGKTGSTAGTAYAGFMDALPNAQQRLKINFAGDDGKALGMVAVIDKLKAKLGDELSVNVVGHLNTAFGTVASGLIQDLWHQTDVLSANIASLDKVSNMNQAMEMAAKIADPWSMLGQTVNNVRVIFGQALDAVLMPTILFLTNGFQVLQEWMVTFPELTTAVAWFAYGLVSLGAVVASVTILTASFTIAKLGLIYTFGALKLALLGVTKPFIWLAANMTALTIKTWASVTASKALIITTLRLSAAYLSLLKGSLISFIGRITASLWAGVVATKTLTIATISAGRASLAAFGASAAARIATMAAATVPLLLGMLSLIPAAWSLAVAFFAAIGWVPVLITAVVVGVGLLIAKWDELTTALSNTKWFAAIKGTFNYLIGYLDKIGKWFDATWSRITGLFYENDLNTSIDQQLNVINEKLPISGNISTAEPSTIPTHYSQVSNQNQANNNSIGTMNINTTYAPGLTDLNSYMSLRTP</sequence>
<evidence type="ECO:0000259" key="2">
    <source>
        <dbReference type="Pfam" id="PF10145"/>
    </source>
</evidence>
<name>A0A510UF96_ALIFS</name>
<evidence type="ECO:0000256" key="1">
    <source>
        <dbReference type="SAM" id="Phobius"/>
    </source>
</evidence>
<comment type="caution">
    <text evidence="3">The sequence shown here is derived from an EMBL/GenBank/DDBJ whole genome shotgun (WGS) entry which is preliminary data.</text>
</comment>
<feature type="domain" description="Phage tail tape measure protein" evidence="2">
    <location>
        <begin position="96"/>
        <end position="274"/>
    </location>
</feature>
<proteinExistence type="predicted"/>
<reference evidence="3 4" key="1">
    <citation type="submission" date="2019-07" db="EMBL/GenBank/DDBJ databases">
        <title>Whole genome shotgun sequence of Aliivibrio fischeri NBRC 101058.</title>
        <authorList>
            <person name="Hosoyama A."/>
            <person name="Uohara A."/>
            <person name="Ohji S."/>
            <person name="Ichikawa N."/>
        </authorList>
    </citation>
    <scope>NUCLEOTIDE SEQUENCE [LARGE SCALE GENOMIC DNA]</scope>
    <source>
        <strain evidence="3 4">NBRC 101058</strain>
    </source>
</reference>
<dbReference type="EMBL" id="BJTZ01000005">
    <property type="protein sequence ID" value="GEK13216.1"/>
    <property type="molecule type" value="Genomic_DNA"/>
</dbReference>
<feature type="transmembrane region" description="Helical" evidence="1">
    <location>
        <begin position="382"/>
        <end position="407"/>
    </location>
</feature>
<keyword evidence="1" id="KW-1133">Transmembrane helix</keyword>
<dbReference type="InterPro" id="IPR010090">
    <property type="entry name" value="Phage_tape_meas"/>
</dbReference>
<dbReference type="RefSeq" id="WP_146862870.1">
    <property type="nucleotide sequence ID" value="NZ_BJTZ01000005.1"/>
</dbReference>
<feature type="transmembrane region" description="Helical" evidence="1">
    <location>
        <begin position="414"/>
        <end position="437"/>
    </location>
</feature>
<organism evidence="3 4">
    <name type="scientific">Aliivibrio fischeri</name>
    <name type="common">Vibrio fischeri</name>
    <dbReference type="NCBI Taxonomy" id="668"/>
    <lineage>
        <taxon>Bacteria</taxon>
        <taxon>Pseudomonadati</taxon>
        <taxon>Pseudomonadota</taxon>
        <taxon>Gammaproteobacteria</taxon>
        <taxon>Vibrionales</taxon>
        <taxon>Vibrionaceae</taxon>
        <taxon>Aliivibrio</taxon>
    </lineage>
</organism>
<dbReference type="AlphaFoldDB" id="A0A510UF96"/>
<feature type="transmembrane region" description="Helical" evidence="1">
    <location>
        <begin position="478"/>
        <end position="503"/>
    </location>
</feature>
<feature type="transmembrane region" description="Helical" evidence="1">
    <location>
        <begin position="543"/>
        <end position="570"/>
    </location>
</feature>
<dbReference type="Pfam" id="PF10145">
    <property type="entry name" value="PhageMin_Tail"/>
    <property type="match status" value="1"/>
</dbReference>
<protein>
    <recommendedName>
        <fullName evidence="2">Phage tail tape measure protein domain-containing protein</fullName>
    </recommendedName>
</protein>
<keyword evidence="1" id="KW-0472">Membrane</keyword>
<accession>A0A510UF96</accession>
<dbReference type="Proteomes" id="UP000321787">
    <property type="component" value="Unassembled WGS sequence"/>
</dbReference>
<evidence type="ECO:0000313" key="3">
    <source>
        <dbReference type="EMBL" id="GEK13216.1"/>
    </source>
</evidence>
<gene>
    <name evidence="3" type="ORF">AFI02nite_12520</name>
</gene>
<keyword evidence="1" id="KW-0812">Transmembrane</keyword>
<feature type="transmembrane region" description="Helical" evidence="1">
    <location>
        <begin position="343"/>
        <end position="362"/>
    </location>
</feature>
<feature type="transmembrane region" description="Helical" evidence="1">
    <location>
        <begin position="515"/>
        <end position="537"/>
    </location>
</feature>
<evidence type="ECO:0000313" key="4">
    <source>
        <dbReference type="Proteomes" id="UP000321787"/>
    </source>
</evidence>